<gene>
    <name evidence="1" type="ORF">WN55_05445</name>
</gene>
<protein>
    <submittedName>
        <fullName evidence="1">Uncharacterized protein</fullName>
    </submittedName>
</protein>
<evidence type="ECO:0000313" key="1">
    <source>
        <dbReference type="EMBL" id="KZC05415.1"/>
    </source>
</evidence>
<name>A0A154P0G6_DUFNO</name>
<dbReference type="EMBL" id="KQ434791">
    <property type="protein sequence ID" value="KZC05415.1"/>
    <property type="molecule type" value="Genomic_DNA"/>
</dbReference>
<keyword evidence="2" id="KW-1185">Reference proteome</keyword>
<organism evidence="1 2">
    <name type="scientific">Dufourea novaeangliae</name>
    <name type="common">Sweat bee</name>
    <dbReference type="NCBI Taxonomy" id="178035"/>
    <lineage>
        <taxon>Eukaryota</taxon>
        <taxon>Metazoa</taxon>
        <taxon>Ecdysozoa</taxon>
        <taxon>Arthropoda</taxon>
        <taxon>Hexapoda</taxon>
        <taxon>Insecta</taxon>
        <taxon>Pterygota</taxon>
        <taxon>Neoptera</taxon>
        <taxon>Endopterygota</taxon>
        <taxon>Hymenoptera</taxon>
        <taxon>Apocrita</taxon>
        <taxon>Aculeata</taxon>
        <taxon>Apoidea</taxon>
        <taxon>Anthophila</taxon>
        <taxon>Halictidae</taxon>
        <taxon>Rophitinae</taxon>
        <taxon>Dufourea</taxon>
    </lineage>
</organism>
<accession>A0A154P0G6</accession>
<evidence type="ECO:0000313" key="2">
    <source>
        <dbReference type="Proteomes" id="UP000076502"/>
    </source>
</evidence>
<dbReference type="Proteomes" id="UP000076502">
    <property type="component" value="Unassembled WGS sequence"/>
</dbReference>
<sequence length="97" mass="11277">MSRKSFWWQGFPSVTSSAMLFAGRLGNFGSRYLYATREMLGKRGGKEKERRSKNERERLCVTANPLCPRKHSQATTLQTIQMYCIIHPFSMEQSLLR</sequence>
<dbReference type="AlphaFoldDB" id="A0A154P0G6"/>
<reference evidence="1 2" key="1">
    <citation type="submission" date="2015-07" db="EMBL/GenBank/DDBJ databases">
        <title>The genome of Dufourea novaeangliae.</title>
        <authorList>
            <person name="Pan H."/>
            <person name="Kapheim K."/>
        </authorList>
    </citation>
    <scope>NUCLEOTIDE SEQUENCE [LARGE SCALE GENOMIC DNA]</scope>
    <source>
        <strain evidence="1">0120121106</strain>
        <tissue evidence="1">Whole body</tissue>
    </source>
</reference>
<proteinExistence type="predicted"/>